<dbReference type="EMBL" id="QDEB01076308">
    <property type="protein sequence ID" value="RZC34841.1"/>
    <property type="molecule type" value="Genomic_DNA"/>
</dbReference>
<dbReference type="PANTHER" id="PTHR16650:SF6">
    <property type="entry name" value="GH21622P"/>
    <property type="match status" value="1"/>
</dbReference>
<comment type="caution">
    <text evidence="6">The sequence shown here is derived from an EMBL/GenBank/DDBJ whole genome shotgun (WGS) entry which is preliminary data.</text>
</comment>
<keyword evidence="2 3" id="KW-0175">Coiled coil</keyword>
<evidence type="ECO:0000256" key="4">
    <source>
        <dbReference type="SAM" id="MobiDB-lite"/>
    </source>
</evidence>
<keyword evidence="7" id="KW-1185">Reference proteome</keyword>
<accession>A0A482VPG4</accession>
<feature type="coiled-coil region" evidence="3">
    <location>
        <begin position="55"/>
        <end position="188"/>
    </location>
</feature>
<protein>
    <submittedName>
        <fullName evidence="6">Flagellar attachment zone protein 1</fullName>
    </submittedName>
</protein>
<evidence type="ECO:0000256" key="2">
    <source>
        <dbReference type="ARBA" id="ARBA00023054"/>
    </source>
</evidence>
<dbReference type="OrthoDB" id="2123794at2759"/>
<keyword evidence="6" id="KW-0969">Cilium</keyword>
<keyword evidence="6" id="KW-0966">Cell projection</keyword>
<feature type="region of interest" description="Disordered" evidence="4">
    <location>
        <begin position="311"/>
        <end position="346"/>
    </location>
</feature>
<feature type="domain" description="Lebercilin" evidence="5">
    <location>
        <begin position="43"/>
        <end position="233"/>
    </location>
</feature>
<proteinExistence type="inferred from homology"/>
<dbReference type="AlphaFoldDB" id="A0A482VPG4"/>
<dbReference type="InterPro" id="IPR026188">
    <property type="entry name" value="Lebercilin-like"/>
</dbReference>
<dbReference type="GO" id="GO:0042073">
    <property type="term" value="P:intraciliary transport"/>
    <property type="evidence" value="ECO:0007669"/>
    <property type="project" value="TreeGrafter"/>
</dbReference>
<sequence>MASHSFPAQKPSDQSCFFQKRKPINPLANSLRSSLSRSTGNSVRQRVLSAKLLKLKSVQNQLNDANFHLAEAIRENQALKTLQKRQDRALSKYEGTNAELPRLIQSHEEEIRFLTEKNKVLRKNVKELSEQLKHRNDEVQHLQEQLRHFEKLDKDKHLLEREKLIEELEDVKIKLHKADNEIVILNRKLALESKTSKQRLNLEMAKHKQCQKELAQSLTEIGKLTKLLESRDKSQINGRKRFSNLGQRQSLSLISLNGTKSNLTCDDDKTPVTDVKLEPITQPKKEDTQIQVIKPYKGILKCPSENIKARLSADSKKDSEDELPSVDKMSLGEGDSRELRSRPSSSHKLEKIEMHLQNTIRRVEDNKNNDDFNKRLGDYCVKALDTVKSYTDMIESNRENLEHAKADTDKLVETLKEAESLELKLKRGQALPFDSTDLTDDNLDFVSQILSEEAEFQKKYKDKDRNGNKKEPTVGLHDKKKLLATLRAIDNGDSIDSFENGSQRRNKLMKELFGDIAD</sequence>
<evidence type="ECO:0000256" key="3">
    <source>
        <dbReference type="SAM" id="Coils"/>
    </source>
</evidence>
<evidence type="ECO:0000256" key="1">
    <source>
        <dbReference type="ARBA" id="ARBA00010229"/>
    </source>
</evidence>
<dbReference type="GO" id="GO:0005930">
    <property type="term" value="C:axoneme"/>
    <property type="evidence" value="ECO:0007669"/>
    <property type="project" value="TreeGrafter"/>
</dbReference>
<evidence type="ECO:0000313" key="6">
    <source>
        <dbReference type="EMBL" id="RZC34841.1"/>
    </source>
</evidence>
<feature type="compositionally biased region" description="Basic and acidic residues" evidence="4">
    <location>
        <begin position="334"/>
        <end position="346"/>
    </location>
</feature>
<keyword evidence="6" id="KW-0282">Flagellum</keyword>
<dbReference type="PANTHER" id="PTHR16650">
    <property type="entry name" value="C21ORF13-RELATED"/>
    <property type="match status" value="1"/>
</dbReference>
<dbReference type="Proteomes" id="UP000292052">
    <property type="component" value="Unassembled WGS sequence"/>
</dbReference>
<dbReference type="InterPro" id="IPR028933">
    <property type="entry name" value="Lebercilin_dom"/>
</dbReference>
<evidence type="ECO:0000259" key="5">
    <source>
        <dbReference type="Pfam" id="PF15619"/>
    </source>
</evidence>
<evidence type="ECO:0000313" key="7">
    <source>
        <dbReference type="Proteomes" id="UP000292052"/>
    </source>
</evidence>
<gene>
    <name evidence="6" type="ORF">BDFB_001322</name>
</gene>
<reference evidence="6 7" key="1">
    <citation type="submission" date="2017-03" db="EMBL/GenBank/DDBJ databases">
        <title>Genome of the blue death feigning beetle - Asbolus verrucosus.</title>
        <authorList>
            <person name="Rider S.D."/>
        </authorList>
    </citation>
    <scope>NUCLEOTIDE SEQUENCE [LARGE SCALE GENOMIC DNA]</scope>
    <source>
        <strain evidence="6">Butters</strain>
        <tissue evidence="6">Head and leg muscle</tissue>
    </source>
</reference>
<dbReference type="STRING" id="1661398.A0A482VPG4"/>
<organism evidence="6 7">
    <name type="scientific">Asbolus verrucosus</name>
    <name type="common">Desert ironclad beetle</name>
    <dbReference type="NCBI Taxonomy" id="1661398"/>
    <lineage>
        <taxon>Eukaryota</taxon>
        <taxon>Metazoa</taxon>
        <taxon>Ecdysozoa</taxon>
        <taxon>Arthropoda</taxon>
        <taxon>Hexapoda</taxon>
        <taxon>Insecta</taxon>
        <taxon>Pterygota</taxon>
        <taxon>Neoptera</taxon>
        <taxon>Endopterygota</taxon>
        <taxon>Coleoptera</taxon>
        <taxon>Polyphaga</taxon>
        <taxon>Cucujiformia</taxon>
        <taxon>Tenebrionidae</taxon>
        <taxon>Pimeliinae</taxon>
        <taxon>Asbolus</taxon>
    </lineage>
</organism>
<name>A0A482VPG4_ASBVE</name>
<dbReference type="Pfam" id="PF15619">
    <property type="entry name" value="Lebercilin"/>
    <property type="match status" value="1"/>
</dbReference>
<comment type="similarity">
    <text evidence="1">Belongs to the LCA5 family.</text>
</comment>